<evidence type="ECO:0000256" key="2">
    <source>
        <dbReference type="SAM" id="MobiDB-lite"/>
    </source>
</evidence>
<evidence type="ECO:0000256" key="1">
    <source>
        <dbReference type="SAM" id="Coils"/>
    </source>
</evidence>
<reference evidence="3" key="1">
    <citation type="submission" date="2023-10" db="EMBL/GenBank/DDBJ databases">
        <authorList>
            <person name="Chen Y."/>
            <person name="Shah S."/>
            <person name="Dougan E. K."/>
            <person name="Thang M."/>
            <person name="Chan C."/>
        </authorList>
    </citation>
    <scope>NUCLEOTIDE SEQUENCE [LARGE SCALE GENOMIC DNA]</scope>
</reference>
<evidence type="ECO:0000313" key="4">
    <source>
        <dbReference type="Proteomes" id="UP001189429"/>
    </source>
</evidence>
<gene>
    <name evidence="3" type="ORF">PCOR1329_LOCUS3780</name>
</gene>
<keyword evidence="1" id="KW-0175">Coiled coil</keyword>
<dbReference type="Proteomes" id="UP001189429">
    <property type="component" value="Unassembled WGS sequence"/>
</dbReference>
<protein>
    <submittedName>
        <fullName evidence="3">Uncharacterized protein</fullName>
    </submittedName>
</protein>
<feature type="compositionally biased region" description="Low complexity" evidence="2">
    <location>
        <begin position="207"/>
        <end position="218"/>
    </location>
</feature>
<comment type="caution">
    <text evidence="3">The sequence shown here is derived from an EMBL/GenBank/DDBJ whole genome shotgun (WGS) entry which is preliminary data.</text>
</comment>
<sequence>MFLRSARCCAAGDLARRAPSGRSAQQLPRSKTRARMIAASAAAFRRLASAAPACRASVSSPGGAQPAVARFVTAGCGPEAYDSMPAWFKRHGDEPTWCLGLAHAESPASGMGRGNLVLEDLDSFKTYLSALDSRRSHAEAAWRAQEAAAVARAQAESARQAAEAADARAAQAVADAQAAEQAVAALQAEVARAKGPGLYSKSMEDSAAAAWRGAPREAQPVVQHGQPGL</sequence>
<evidence type="ECO:0000313" key="3">
    <source>
        <dbReference type="EMBL" id="CAK0793487.1"/>
    </source>
</evidence>
<dbReference type="EMBL" id="CAUYUJ010000980">
    <property type="protein sequence ID" value="CAK0793487.1"/>
    <property type="molecule type" value="Genomic_DNA"/>
</dbReference>
<name>A0ABN9PPD3_9DINO</name>
<organism evidence="3 4">
    <name type="scientific">Prorocentrum cordatum</name>
    <dbReference type="NCBI Taxonomy" id="2364126"/>
    <lineage>
        <taxon>Eukaryota</taxon>
        <taxon>Sar</taxon>
        <taxon>Alveolata</taxon>
        <taxon>Dinophyceae</taxon>
        <taxon>Prorocentrales</taxon>
        <taxon>Prorocentraceae</taxon>
        <taxon>Prorocentrum</taxon>
    </lineage>
</organism>
<proteinExistence type="predicted"/>
<feature type="coiled-coil region" evidence="1">
    <location>
        <begin position="148"/>
        <end position="189"/>
    </location>
</feature>
<feature type="region of interest" description="Disordered" evidence="2">
    <location>
        <begin position="206"/>
        <end position="229"/>
    </location>
</feature>
<accession>A0ABN9PPD3</accession>
<keyword evidence="4" id="KW-1185">Reference proteome</keyword>